<organism evidence="1 2">
    <name type="scientific">Vulcanisaeta distributa (strain DSM 14429 / JCM 11212 / NBRC 100878 / IC-017)</name>
    <dbReference type="NCBI Taxonomy" id="572478"/>
    <lineage>
        <taxon>Archaea</taxon>
        <taxon>Thermoproteota</taxon>
        <taxon>Thermoprotei</taxon>
        <taxon>Thermoproteales</taxon>
        <taxon>Thermoproteaceae</taxon>
        <taxon>Vulcanisaeta</taxon>
    </lineage>
</organism>
<gene>
    <name evidence="1" type="ordered locus">Vdis_2543</name>
</gene>
<name>E1QS75_VULDI</name>
<reference evidence="1 2" key="1">
    <citation type="journal article" date="2010" name="Stand. Genomic Sci.">
        <title>Complete genome sequence of Vulcanisaeta distributa type strain (IC-017).</title>
        <authorList>
            <person name="Mavromatis K."/>
            <person name="Sikorski J."/>
            <person name="Pabst E."/>
            <person name="Teshima H."/>
            <person name="Lapidus A."/>
            <person name="Lucas S."/>
            <person name="Nolan M."/>
            <person name="Glavina Del Rio T."/>
            <person name="Cheng J.F."/>
            <person name="Bruce D."/>
            <person name="Goodwin L."/>
            <person name="Pitluck S."/>
            <person name="Liolios K."/>
            <person name="Ivanova N."/>
            <person name="Mikhailova N."/>
            <person name="Pati A."/>
            <person name="Chen A."/>
            <person name="Palaniappan K."/>
            <person name="Land M."/>
            <person name="Hauser L."/>
            <person name="Chang Y.J."/>
            <person name="Jeffries C.D."/>
            <person name="Rohde M."/>
            <person name="Spring S."/>
            <person name="Goker M."/>
            <person name="Wirth R."/>
            <person name="Woyke T."/>
            <person name="Bristow J."/>
            <person name="Eisen J.A."/>
            <person name="Markowitz V."/>
            <person name="Hugenholtz P."/>
            <person name="Klenk H.P."/>
            <person name="Kyrpides N.C."/>
        </authorList>
    </citation>
    <scope>NUCLEOTIDE SEQUENCE [LARGE SCALE GENOMIC DNA]</scope>
    <source>
        <strain evidence="2">DSM 14429 / JCM 11212 / NBRC 100878 / IC-017</strain>
    </source>
</reference>
<sequence length="181" mass="20678">MSSSIELVGKVFNELMSVNLLISVKDRKNPLVSEYVIKYGNKCPNITSIDEDINMDRELTWYQVLTNGIGLKLSINRIGVSLGSSDGSIRITLRLMNGDRLKSSEEFIMTCGEVKDSIYGKSIVDLFINLDVISRVLNTVKERRKLSDNYIDELLKFLSNAKSRVEQDIRRLVSAYQWFEE</sequence>
<dbReference type="GeneID" id="9753503"/>
<dbReference type="KEGG" id="vdi:Vdis_2543"/>
<dbReference type="RefSeq" id="WP_013337632.1">
    <property type="nucleotide sequence ID" value="NC_014537.1"/>
</dbReference>
<dbReference type="eggNOG" id="arCOG13939">
    <property type="taxonomic scope" value="Archaea"/>
</dbReference>
<keyword evidence="2" id="KW-1185">Reference proteome</keyword>
<dbReference type="STRING" id="572478.Vdis_2543"/>
<dbReference type="AlphaFoldDB" id="E1QS75"/>
<protein>
    <submittedName>
        <fullName evidence="1">Uncharacterized protein</fullName>
    </submittedName>
</protein>
<proteinExistence type="predicted"/>
<reference evidence="2" key="2">
    <citation type="journal article" date="2010" name="Stand. Genomic Sci.">
        <title>Complete genome sequence of Vulcanisaeta distributa type strain (IC-017T).</title>
        <authorList>
            <person name="Mavromatis K."/>
            <person name="Sikorski J."/>
            <person name="Pabst E."/>
            <person name="Teshima H."/>
            <person name="Lapidus A."/>
            <person name="Lucas S."/>
            <person name="Nolan M."/>
            <person name="Glavina Del Rio T."/>
            <person name="Cheng J."/>
            <person name="Bruce D."/>
            <person name="Goodwin L."/>
            <person name="Pitluck S."/>
            <person name="Liolios K."/>
            <person name="Ivanova N."/>
            <person name="Mikhailova N."/>
            <person name="Pati A."/>
            <person name="Chen A."/>
            <person name="Palaniappan K."/>
            <person name="Land M."/>
            <person name="Hauser L."/>
            <person name="Chang Y."/>
            <person name="Jeffries C."/>
            <person name="Rohde M."/>
            <person name="Spring S."/>
            <person name="Goker M."/>
            <person name="Wirth R."/>
            <person name="Woyke T."/>
            <person name="Bristow J."/>
            <person name="Eisen J."/>
            <person name="Markowitz V."/>
            <person name="Hugenholtz P."/>
            <person name="Klenk H."/>
            <person name="Kyrpides N."/>
        </authorList>
    </citation>
    <scope>NUCLEOTIDE SEQUENCE [LARGE SCALE GENOMIC DNA]</scope>
    <source>
        <strain evidence="2">DSM 14429 / JCM 11212 / NBRC 100878 / IC-017</strain>
    </source>
</reference>
<accession>E1QS75</accession>
<dbReference type="Proteomes" id="UP000006681">
    <property type="component" value="Chromosome"/>
</dbReference>
<dbReference type="HOGENOM" id="CLU_1485959_0_0_2"/>
<evidence type="ECO:0000313" key="2">
    <source>
        <dbReference type="Proteomes" id="UP000006681"/>
    </source>
</evidence>
<evidence type="ECO:0000313" key="1">
    <source>
        <dbReference type="EMBL" id="ADN51907.1"/>
    </source>
</evidence>
<dbReference type="EMBL" id="CP002100">
    <property type="protein sequence ID" value="ADN51907.1"/>
    <property type="molecule type" value="Genomic_DNA"/>
</dbReference>